<keyword evidence="8" id="KW-0547">Nucleotide-binding</keyword>
<dbReference type="SMART" id="SM00387">
    <property type="entry name" value="HATPase_c"/>
    <property type="match status" value="1"/>
</dbReference>
<feature type="transmembrane region" description="Helical" evidence="14">
    <location>
        <begin position="279"/>
        <end position="297"/>
    </location>
</feature>
<dbReference type="SMART" id="SM00388">
    <property type="entry name" value="HisKA"/>
    <property type="match status" value="1"/>
</dbReference>
<evidence type="ECO:0000256" key="3">
    <source>
        <dbReference type="ARBA" id="ARBA00012438"/>
    </source>
</evidence>
<keyword evidence="10" id="KW-0067">ATP-binding</keyword>
<keyword evidence="17" id="KW-1185">Reference proteome</keyword>
<feature type="transmembrane region" description="Helical" evidence="14">
    <location>
        <begin position="364"/>
        <end position="383"/>
    </location>
</feature>
<keyword evidence="6 16" id="KW-0808">Transferase</keyword>
<evidence type="ECO:0000256" key="5">
    <source>
        <dbReference type="ARBA" id="ARBA00022553"/>
    </source>
</evidence>
<reference evidence="16 17" key="1">
    <citation type="submission" date="2024-03" db="EMBL/GenBank/DDBJ databases">
        <title>Human intestinal bacterial collection.</title>
        <authorList>
            <person name="Pauvert C."/>
            <person name="Hitch T.C.A."/>
            <person name="Clavel T."/>
        </authorList>
    </citation>
    <scope>NUCLEOTIDE SEQUENCE [LARGE SCALE GENOMIC DNA]</scope>
    <source>
        <strain evidence="16 17">CLA-AA-H192</strain>
    </source>
</reference>
<keyword evidence="5" id="KW-0597">Phosphoprotein</keyword>
<feature type="transmembrane region" description="Helical" evidence="14">
    <location>
        <begin position="12"/>
        <end position="38"/>
    </location>
</feature>
<dbReference type="InterPro" id="IPR036890">
    <property type="entry name" value="HATPase_C_sf"/>
</dbReference>
<dbReference type="InterPro" id="IPR003661">
    <property type="entry name" value="HisK_dim/P_dom"/>
</dbReference>
<evidence type="ECO:0000256" key="14">
    <source>
        <dbReference type="SAM" id="Phobius"/>
    </source>
</evidence>
<dbReference type="InterPro" id="IPR050398">
    <property type="entry name" value="HssS/ArlS-like"/>
</dbReference>
<dbReference type="Pfam" id="PF00512">
    <property type="entry name" value="HisKA"/>
    <property type="match status" value="1"/>
</dbReference>
<feature type="domain" description="Histidine kinase" evidence="15">
    <location>
        <begin position="472"/>
        <end position="686"/>
    </location>
</feature>
<proteinExistence type="predicted"/>
<keyword evidence="7 14" id="KW-0812">Transmembrane</keyword>
<evidence type="ECO:0000313" key="17">
    <source>
        <dbReference type="Proteomes" id="UP001491552"/>
    </source>
</evidence>
<organism evidence="16 17">
    <name type="scientific">Faecousia intestinalis</name>
    <dbReference type="NCBI Taxonomy" id="3133167"/>
    <lineage>
        <taxon>Bacteria</taxon>
        <taxon>Bacillati</taxon>
        <taxon>Bacillota</taxon>
        <taxon>Clostridia</taxon>
        <taxon>Eubacteriales</taxon>
        <taxon>Oscillospiraceae</taxon>
        <taxon>Faecousia</taxon>
    </lineage>
</organism>
<evidence type="ECO:0000256" key="7">
    <source>
        <dbReference type="ARBA" id="ARBA00022692"/>
    </source>
</evidence>
<feature type="transmembrane region" description="Helical" evidence="14">
    <location>
        <begin position="389"/>
        <end position="410"/>
    </location>
</feature>
<dbReference type="EC" id="2.7.13.3" evidence="3"/>
<evidence type="ECO:0000256" key="6">
    <source>
        <dbReference type="ARBA" id="ARBA00022679"/>
    </source>
</evidence>
<dbReference type="PANTHER" id="PTHR45528">
    <property type="entry name" value="SENSOR HISTIDINE KINASE CPXA"/>
    <property type="match status" value="1"/>
</dbReference>
<keyword evidence="9 16" id="KW-0418">Kinase</keyword>
<dbReference type="PROSITE" id="PS50109">
    <property type="entry name" value="HIS_KIN"/>
    <property type="match status" value="1"/>
</dbReference>
<dbReference type="PANTHER" id="PTHR45528:SF1">
    <property type="entry name" value="SENSOR HISTIDINE KINASE CPXA"/>
    <property type="match status" value="1"/>
</dbReference>
<dbReference type="SUPFAM" id="SSF47384">
    <property type="entry name" value="Homodimeric domain of signal transducing histidine kinase"/>
    <property type="match status" value="1"/>
</dbReference>
<keyword evidence="4" id="KW-1003">Cell membrane</keyword>
<feature type="transmembrane region" description="Helical" evidence="14">
    <location>
        <begin position="303"/>
        <end position="324"/>
    </location>
</feature>
<dbReference type="CDD" id="cd00082">
    <property type="entry name" value="HisKA"/>
    <property type="match status" value="1"/>
</dbReference>
<dbReference type="EMBL" id="JBBMFF010000248">
    <property type="protein sequence ID" value="MEQ2511908.1"/>
    <property type="molecule type" value="Genomic_DNA"/>
</dbReference>
<evidence type="ECO:0000256" key="2">
    <source>
        <dbReference type="ARBA" id="ARBA00004651"/>
    </source>
</evidence>
<evidence type="ECO:0000256" key="1">
    <source>
        <dbReference type="ARBA" id="ARBA00000085"/>
    </source>
</evidence>
<dbReference type="Gene3D" id="1.10.287.130">
    <property type="match status" value="1"/>
</dbReference>
<dbReference type="RefSeq" id="WP_349136611.1">
    <property type="nucleotide sequence ID" value="NZ_JBBMFF010000248.1"/>
</dbReference>
<evidence type="ECO:0000256" key="4">
    <source>
        <dbReference type="ARBA" id="ARBA00022475"/>
    </source>
</evidence>
<dbReference type="SUPFAM" id="SSF55874">
    <property type="entry name" value="ATPase domain of HSP90 chaperone/DNA topoisomerase II/histidine kinase"/>
    <property type="match status" value="1"/>
</dbReference>
<keyword evidence="11 14" id="KW-1133">Transmembrane helix</keyword>
<dbReference type="InterPro" id="IPR036097">
    <property type="entry name" value="HisK_dim/P_sf"/>
</dbReference>
<evidence type="ECO:0000259" key="15">
    <source>
        <dbReference type="PROSITE" id="PS50109"/>
    </source>
</evidence>
<dbReference type="GO" id="GO:0004673">
    <property type="term" value="F:protein histidine kinase activity"/>
    <property type="evidence" value="ECO:0007669"/>
    <property type="project" value="UniProtKB-EC"/>
</dbReference>
<comment type="subcellular location">
    <subcellularLocation>
        <location evidence="2">Cell membrane</location>
        <topology evidence="2">Multi-pass membrane protein</topology>
    </subcellularLocation>
</comment>
<gene>
    <name evidence="16" type="ORF">WMO66_11750</name>
</gene>
<keyword evidence="12" id="KW-0902">Two-component regulatory system</keyword>
<evidence type="ECO:0000256" key="12">
    <source>
        <dbReference type="ARBA" id="ARBA00023012"/>
    </source>
</evidence>
<evidence type="ECO:0000256" key="10">
    <source>
        <dbReference type="ARBA" id="ARBA00022840"/>
    </source>
</evidence>
<protein>
    <recommendedName>
        <fullName evidence="3">histidine kinase</fullName>
        <ecNumber evidence="3">2.7.13.3</ecNumber>
    </recommendedName>
</protein>
<evidence type="ECO:0000256" key="8">
    <source>
        <dbReference type="ARBA" id="ARBA00022741"/>
    </source>
</evidence>
<comment type="catalytic activity">
    <reaction evidence="1">
        <text>ATP + protein L-histidine = ADP + protein N-phospho-L-histidine.</text>
        <dbReference type="EC" id="2.7.13.3"/>
    </reaction>
</comment>
<feature type="transmembrane region" description="Helical" evidence="14">
    <location>
        <begin position="234"/>
        <end position="253"/>
    </location>
</feature>
<name>A0ABV1G9F2_9FIRM</name>
<sequence>MKKLQDNLAARIAASVILTVSFLLTLLSTAGIVLLASYQAYNDGGAELRTSYLHAAGVREYYDHVEPVLEGLVHEPQSYQNYLNSLNVHVDVKTTDGTTVFSNAKEGETSLLEDPFSYTFTTGETKLWKNTFSDAEKAQRALERFPYQIEDYEIEASPFEYSTSYSPIDESLGDALDETLSGLESYYPMLKIWYYPEGSLTEVEVGVTLAAAPIGNDSVAVTARWIDLLIAMRVWLILILVLSAACCVASFAFRLRTAGHKRGTAGITLRWLDRMPFEAYLLALAAVVLIIVFLASAKGELWSIAPAAVLLCFLLQTLPMTIAARCKAHTMWRNTLLRRLLDCIPGVLRRLAAVIRRVMPKLPLVWTALVCWLALSLLELGFLMTGAYAVLWIVEKVVFTPLVVLFLLDLRRLLDGSKRLAEGDLDHSVATDHMFSPLRRQANYLNGIRDGMRNAVEERMQSERMKTELITNVSHDIKTPLTSIVNYAGLLQRDGLSSPDAPEYLEVLVRQSTRLKKLTEDLIEASKAATGNLTVHPEAVDAHVLLGQAEAEYADRLQNAKIEPVFDLRAQRFCVQADGRLLWRVFDNLLSNICKYGLPGSRAYLRTEERGELLRITFLNISRDALNIPAEELMERFVRGDASRSTEGSGLGLSIARSLTELQGGTFTIAIEGDLFKASVELPLTEE</sequence>
<evidence type="ECO:0000313" key="16">
    <source>
        <dbReference type="EMBL" id="MEQ2511908.1"/>
    </source>
</evidence>
<dbReference type="Pfam" id="PF02518">
    <property type="entry name" value="HATPase_c"/>
    <property type="match status" value="1"/>
</dbReference>
<dbReference type="Proteomes" id="UP001491552">
    <property type="component" value="Unassembled WGS sequence"/>
</dbReference>
<dbReference type="InterPro" id="IPR003594">
    <property type="entry name" value="HATPase_dom"/>
</dbReference>
<accession>A0ABV1G9F2</accession>
<dbReference type="Gene3D" id="3.30.565.10">
    <property type="entry name" value="Histidine kinase-like ATPase, C-terminal domain"/>
    <property type="match status" value="1"/>
</dbReference>
<evidence type="ECO:0000256" key="13">
    <source>
        <dbReference type="ARBA" id="ARBA00023136"/>
    </source>
</evidence>
<dbReference type="InterPro" id="IPR005467">
    <property type="entry name" value="His_kinase_dom"/>
</dbReference>
<evidence type="ECO:0000256" key="9">
    <source>
        <dbReference type="ARBA" id="ARBA00022777"/>
    </source>
</evidence>
<evidence type="ECO:0000256" key="11">
    <source>
        <dbReference type="ARBA" id="ARBA00022989"/>
    </source>
</evidence>
<keyword evidence="13 14" id="KW-0472">Membrane</keyword>
<comment type="caution">
    <text evidence="16">The sequence shown here is derived from an EMBL/GenBank/DDBJ whole genome shotgun (WGS) entry which is preliminary data.</text>
</comment>